<evidence type="ECO:0000313" key="3">
    <source>
        <dbReference type="EMBL" id="MTW14167.1"/>
    </source>
</evidence>
<dbReference type="RefSeq" id="WP_155457114.1">
    <property type="nucleotide sequence ID" value="NZ_WNKX01000035.1"/>
</dbReference>
<keyword evidence="1" id="KW-0472">Membrane</keyword>
<keyword evidence="1" id="KW-1133">Transmembrane helix</keyword>
<dbReference type="OrthoDB" id="7651521at2"/>
<evidence type="ECO:0000313" key="4">
    <source>
        <dbReference type="Proteomes" id="UP000472320"/>
    </source>
</evidence>
<comment type="caution">
    <text evidence="3">The sequence shown here is derived from an EMBL/GenBank/DDBJ whole genome shotgun (WGS) entry which is preliminary data.</text>
</comment>
<feature type="signal peptide" evidence="2">
    <location>
        <begin position="1"/>
        <end position="24"/>
    </location>
</feature>
<dbReference type="NCBIfam" id="NF033919">
    <property type="entry name" value="PA2779_fam"/>
    <property type="match status" value="1"/>
</dbReference>
<dbReference type="InterPro" id="IPR016924">
    <property type="entry name" value="UCP029543"/>
</dbReference>
<dbReference type="Proteomes" id="UP000472320">
    <property type="component" value="Unassembled WGS sequence"/>
</dbReference>
<dbReference type="PIRSF" id="PIRSF029543">
    <property type="entry name" value="UCP029543"/>
    <property type="match status" value="1"/>
</dbReference>
<accession>A0A6L6QQK1</accession>
<dbReference type="Pfam" id="PF20332">
    <property type="entry name" value="DUF6627"/>
    <property type="match status" value="1"/>
</dbReference>
<gene>
    <name evidence="3" type="ORF">GM658_26480</name>
</gene>
<dbReference type="EMBL" id="WNKX01000035">
    <property type="protein sequence ID" value="MTW14167.1"/>
    <property type="molecule type" value="Genomic_DNA"/>
</dbReference>
<evidence type="ECO:0000256" key="1">
    <source>
        <dbReference type="SAM" id="Phobius"/>
    </source>
</evidence>
<protein>
    <submittedName>
        <fullName evidence="3">PA2779 family protein</fullName>
    </submittedName>
</protein>
<keyword evidence="4" id="KW-1185">Reference proteome</keyword>
<evidence type="ECO:0000256" key="2">
    <source>
        <dbReference type="SAM" id="SignalP"/>
    </source>
</evidence>
<proteinExistence type="predicted"/>
<keyword evidence="1" id="KW-0812">Transmembrane</keyword>
<organism evidence="3 4">
    <name type="scientific">Massilia eburnea</name>
    <dbReference type="NCBI Taxonomy" id="1776165"/>
    <lineage>
        <taxon>Bacteria</taxon>
        <taxon>Pseudomonadati</taxon>
        <taxon>Pseudomonadota</taxon>
        <taxon>Betaproteobacteria</taxon>
        <taxon>Burkholderiales</taxon>
        <taxon>Oxalobacteraceae</taxon>
        <taxon>Telluria group</taxon>
        <taxon>Massilia</taxon>
    </lineage>
</organism>
<dbReference type="AlphaFoldDB" id="A0A6L6QQK1"/>
<keyword evidence="2" id="KW-0732">Signal</keyword>
<dbReference type="InterPro" id="IPR046735">
    <property type="entry name" value="PA2779-like"/>
</dbReference>
<name>A0A6L6QQK1_9BURK</name>
<reference evidence="3 4" key="1">
    <citation type="submission" date="2019-11" db="EMBL/GenBank/DDBJ databases">
        <title>Type strains purchased from KCTC, JCM and DSMZ.</title>
        <authorList>
            <person name="Lu H."/>
        </authorList>
    </citation>
    <scope>NUCLEOTIDE SEQUENCE [LARGE SCALE GENOMIC DNA]</scope>
    <source>
        <strain evidence="3 4">JCM 31587</strain>
    </source>
</reference>
<feature type="transmembrane region" description="Helical" evidence="1">
    <location>
        <begin position="97"/>
        <end position="117"/>
    </location>
</feature>
<sequence length="127" mass="13234">MKKFFVHFLLSAFTVMGFQQSAQAAMVSTAQVAAADAAAQVRVRLAAALERADVQAALERNGIAATDAKARVAALSDEEAAALAQQVDSLPAGGDGLVGALVFIFVVLLVTDILGLTKVFPFTRSVR</sequence>
<feature type="chain" id="PRO_5026733385" evidence="2">
    <location>
        <begin position="25"/>
        <end position="127"/>
    </location>
</feature>